<evidence type="ECO:0000313" key="2">
    <source>
        <dbReference type="EMBL" id="CAA2618057.1"/>
    </source>
</evidence>
<name>A0A7I8IJS8_SPIIN</name>
<evidence type="ECO:0000313" key="3">
    <source>
        <dbReference type="EMBL" id="CAA7393868.1"/>
    </source>
</evidence>
<reference evidence="2" key="1">
    <citation type="submission" date="2019-12" db="EMBL/GenBank/DDBJ databases">
        <authorList>
            <person name="Scholz U."/>
            <person name="Mascher M."/>
            <person name="Fiebig A."/>
        </authorList>
    </citation>
    <scope>NUCLEOTIDE SEQUENCE</scope>
</reference>
<dbReference type="AlphaFoldDB" id="A0A7I8IJS8"/>
<dbReference type="Proteomes" id="UP000663760">
    <property type="component" value="Chromosome 3"/>
</dbReference>
<sequence length="46" mass="5717">MLRMYSEKLQSQMHGKRYSSDMSSRQIDFRKISRCRRRIYEPIFPC</sequence>
<accession>A0A7I8IJS8</accession>
<proteinExistence type="predicted"/>
<keyword evidence="4" id="KW-1185">Reference proteome</keyword>
<dbReference type="EMBL" id="LR743590">
    <property type="protein sequence ID" value="CAA2618057.1"/>
    <property type="molecule type" value="Genomic_DNA"/>
</dbReference>
<protein>
    <submittedName>
        <fullName evidence="2">Uncharacterized protein</fullName>
    </submittedName>
</protein>
<evidence type="ECO:0000256" key="1">
    <source>
        <dbReference type="SAM" id="MobiDB-lite"/>
    </source>
</evidence>
<evidence type="ECO:0000313" key="4">
    <source>
        <dbReference type="Proteomes" id="UP000663760"/>
    </source>
</evidence>
<dbReference type="EMBL" id="LR746266">
    <property type="protein sequence ID" value="CAA7393868.1"/>
    <property type="molecule type" value="Genomic_DNA"/>
</dbReference>
<organism evidence="2">
    <name type="scientific">Spirodela intermedia</name>
    <name type="common">Intermediate duckweed</name>
    <dbReference type="NCBI Taxonomy" id="51605"/>
    <lineage>
        <taxon>Eukaryota</taxon>
        <taxon>Viridiplantae</taxon>
        <taxon>Streptophyta</taxon>
        <taxon>Embryophyta</taxon>
        <taxon>Tracheophyta</taxon>
        <taxon>Spermatophyta</taxon>
        <taxon>Magnoliopsida</taxon>
        <taxon>Liliopsida</taxon>
        <taxon>Araceae</taxon>
        <taxon>Lemnoideae</taxon>
        <taxon>Spirodela</taxon>
    </lineage>
</organism>
<feature type="region of interest" description="Disordered" evidence="1">
    <location>
        <begin position="1"/>
        <end position="22"/>
    </location>
</feature>
<gene>
    <name evidence="2" type="ORF">SI7747_03004218</name>
    <name evidence="3" type="ORF">SI8410_03004565</name>
</gene>